<comment type="caution">
    <text evidence="1">The sequence shown here is derived from an EMBL/GenBank/DDBJ whole genome shotgun (WGS) entry which is preliminary data.</text>
</comment>
<accession>A0A0B0MHD7</accession>
<dbReference type="EMBL" id="JRRC01054588">
    <property type="protein sequence ID" value="KHF98848.1"/>
    <property type="molecule type" value="Genomic_DNA"/>
</dbReference>
<protein>
    <submittedName>
        <fullName evidence="1">Uncharacterized protein</fullName>
    </submittedName>
</protein>
<proteinExistence type="predicted"/>
<reference evidence="2" key="1">
    <citation type="submission" date="2014-09" db="EMBL/GenBank/DDBJ databases">
        <authorList>
            <person name="Mudge J."/>
            <person name="Ramaraj T."/>
            <person name="Lindquist I.E."/>
            <person name="Bharti A.K."/>
            <person name="Sundararajan A."/>
            <person name="Cameron C.T."/>
            <person name="Woodward J.E."/>
            <person name="May G.D."/>
            <person name="Brubaker C."/>
            <person name="Broadhvest J."/>
            <person name="Wilkins T.A."/>
        </authorList>
    </citation>
    <scope>NUCLEOTIDE SEQUENCE</scope>
    <source>
        <strain evidence="2">cv. AKA8401</strain>
    </source>
</reference>
<sequence>MIFHMLRITLDLKSFRNSFGKLINRNCFESIRRLISSLGLFC</sequence>
<keyword evidence="2" id="KW-1185">Reference proteome</keyword>
<dbReference type="AlphaFoldDB" id="A0A0B0MHD7"/>
<dbReference type="Proteomes" id="UP000032142">
    <property type="component" value="Unassembled WGS sequence"/>
</dbReference>
<evidence type="ECO:0000313" key="2">
    <source>
        <dbReference type="Proteomes" id="UP000032142"/>
    </source>
</evidence>
<gene>
    <name evidence="1" type="ORF">F383_38077</name>
</gene>
<name>A0A0B0MHD7_GOSAR</name>
<evidence type="ECO:0000313" key="1">
    <source>
        <dbReference type="EMBL" id="KHF98848.1"/>
    </source>
</evidence>
<organism evidence="1 2">
    <name type="scientific">Gossypium arboreum</name>
    <name type="common">Tree cotton</name>
    <name type="synonym">Gossypium nanking</name>
    <dbReference type="NCBI Taxonomy" id="29729"/>
    <lineage>
        <taxon>Eukaryota</taxon>
        <taxon>Viridiplantae</taxon>
        <taxon>Streptophyta</taxon>
        <taxon>Embryophyta</taxon>
        <taxon>Tracheophyta</taxon>
        <taxon>Spermatophyta</taxon>
        <taxon>Magnoliopsida</taxon>
        <taxon>eudicotyledons</taxon>
        <taxon>Gunneridae</taxon>
        <taxon>Pentapetalae</taxon>
        <taxon>rosids</taxon>
        <taxon>malvids</taxon>
        <taxon>Malvales</taxon>
        <taxon>Malvaceae</taxon>
        <taxon>Malvoideae</taxon>
        <taxon>Gossypium</taxon>
    </lineage>
</organism>